<evidence type="ECO:0000313" key="3">
    <source>
        <dbReference type="Proteomes" id="UP000189114"/>
    </source>
</evidence>
<evidence type="ECO:0000313" key="2">
    <source>
        <dbReference type="EMBL" id="OOF78836.1"/>
    </source>
</evidence>
<dbReference type="Proteomes" id="UP000189114">
    <property type="component" value="Unassembled WGS sequence"/>
</dbReference>
<dbReference type="RefSeq" id="WP_077586545.1">
    <property type="nucleotide sequence ID" value="NZ_MLAE01000018.1"/>
</dbReference>
<feature type="signal peptide" evidence="1">
    <location>
        <begin position="1"/>
        <end position="20"/>
    </location>
</feature>
<sequence length="82" mass="9268">MLKKLLITAIGLSTSLLAIANDWVTADNVGAESQGFTYAICYYKTSTFSNFPDYSFSITIKGSEFSCPYSIKYNPMTREWRK</sequence>
<name>A0A1V3KMI4_9PAST</name>
<accession>A0A1V3KMI4</accession>
<evidence type="ECO:0000256" key="1">
    <source>
        <dbReference type="SAM" id="SignalP"/>
    </source>
</evidence>
<keyword evidence="1" id="KW-0732">Signal</keyword>
<protein>
    <submittedName>
        <fullName evidence="2">Uncharacterized protein</fullName>
    </submittedName>
</protein>
<organism evidence="2 3">
    <name type="scientific">Rodentibacter caecimuris</name>
    <dbReference type="NCBI Taxonomy" id="1796644"/>
    <lineage>
        <taxon>Bacteria</taxon>
        <taxon>Pseudomonadati</taxon>
        <taxon>Pseudomonadota</taxon>
        <taxon>Gammaproteobacteria</taxon>
        <taxon>Pasteurellales</taxon>
        <taxon>Pasteurellaceae</taxon>
        <taxon>Rodentibacter</taxon>
    </lineage>
</organism>
<dbReference type="AlphaFoldDB" id="A0A1V3KMI4"/>
<gene>
    <name evidence="2" type="ORF">BKG96_04655</name>
</gene>
<comment type="caution">
    <text evidence="2">The sequence shown here is derived from an EMBL/GenBank/DDBJ whole genome shotgun (WGS) entry which is preliminary data.</text>
</comment>
<reference evidence="3" key="1">
    <citation type="submission" date="2016-10" db="EMBL/GenBank/DDBJ databases">
        <title>Rodentibacter gen. nov. and new species.</title>
        <authorList>
            <person name="Christensen H."/>
        </authorList>
    </citation>
    <scope>NUCLEOTIDE SEQUENCE [LARGE SCALE GENOMIC DNA]</scope>
    <source>
        <strain evidence="3">Ppn152</strain>
    </source>
</reference>
<proteinExistence type="predicted"/>
<feature type="chain" id="PRO_5012143805" evidence="1">
    <location>
        <begin position="21"/>
        <end position="82"/>
    </location>
</feature>
<dbReference type="EMBL" id="MLAE01000018">
    <property type="protein sequence ID" value="OOF78836.1"/>
    <property type="molecule type" value="Genomic_DNA"/>
</dbReference>